<sequence>MTLGLLILLLVIGLAWTLRKRSSLSPSPLRCSRCGMPHRLALQVKEYKRHCPYVAYGQCPYDPRRGIYRLRR</sequence>
<evidence type="ECO:0000313" key="1">
    <source>
        <dbReference type="EMBL" id="RTI13104.1"/>
    </source>
</evidence>
<reference evidence="1 2" key="1">
    <citation type="journal article" date="2019" name="Extremophiles">
        <title>Biogeography of thermophiles and predominance of Thermus scotoductus in domestic water heaters.</title>
        <authorList>
            <person name="Wilpiszeski R.L."/>
            <person name="Zhang Z."/>
            <person name="House C.H."/>
        </authorList>
    </citation>
    <scope>NUCLEOTIDE SEQUENCE [LARGE SCALE GENOMIC DNA]</scope>
    <source>
        <strain evidence="1 2">14_S14</strain>
    </source>
</reference>
<gene>
    <name evidence="1" type="ORF">CSW27_09110</name>
</gene>
<comment type="caution">
    <text evidence="1">The sequence shown here is derived from an EMBL/GenBank/DDBJ whole genome shotgun (WGS) entry which is preliminary data.</text>
</comment>
<name>A0A430UVK1_THESC</name>
<dbReference type="AlphaFoldDB" id="A0A430UVK1"/>
<accession>A0A430UVK1</accession>
<proteinExistence type="predicted"/>
<dbReference type="Proteomes" id="UP000287155">
    <property type="component" value="Unassembled WGS sequence"/>
</dbReference>
<protein>
    <submittedName>
        <fullName evidence="1">Uncharacterized protein</fullName>
    </submittedName>
</protein>
<dbReference type="EMBL" id="PEMJ01000313">
    <property type="protein sequence ID" value="RTI13104.1"/>
    <property type="molecule type" value="Genomic_DNA"/>
</dbReference>
<organism evidence="1 2">
    <name type="scientific">Thermus scotoductus</name>
    <dbReference type="NCBI Taxonomy" id="37636"/>
    <lineage>
        <taxon>Bacteria</taxon>
        <taxon>Thermotogati</taxon>
        <taxon>Deinococcota</taxon>
        <taxon>Deinococci</taxon>
        <taxon>Thermales</taxon>
        <taxon>Thermaceae</taxon>
        <taxon>Thermus</taxon>
    </lineage>
</organism>
<evidence type="ECO:0000313" key="2">
    <source>
        <dbReference type="Proteomes" id="UP000287155"/>
    </source>
</evidence>